<accession>A0A1J4JC30</accession>
<organism evidence="2 3">
    <name type="scientific">Tritrichomonas foetus</name>
    <dbReference type="NCBI Taxonomy" id="1144522"/>
    <lineage>
        <taxon>Eukaryota</taxon>
        <taxon>Metamonada</taxon>
        <taxon>Parabasalia</taxon>
        <taxon>Tritrichomonadida</taxon>
        <taxon>Tritrichomonadidae</taxon>
        <taxon>Tritrichomonas</taxon>
    </lineage>
</organism>
<evidence type="ECO:0000256" key="1">
    <source>
        <dbReference type="SAM" id="MobiDB-lite"/>
    </source>
</evidence>
<dbReference type="Proteomes" id="UP000179807">
    <property type="component" value="Unassembled WGS sequence"/>
</dbReference>
<reference evidence="2" key="1">
    <citation type="submission" date="2016-10" db="EMBL/GenBank/DDBJ databases">
        <authorList>
            <person name="Benchimol M."/>
            <person name="Almeida L.G."/>
            <person name="Vasconcelos A.T."/>
            <person name="Perreira-Neves A."/>
            <person name="Rosa I.A."/>
            <person name="Tasca T."/>
            <person name="Bogo M.R."/>
            <person name="de Souza W."/>
        </authorList>
    </citation>
    <scope>NUCLEOTIDE SEQUENCE [LARGE SCALE GENOMIC DNA]</scope>
    <source>
        <strain evidence="2">K</strain>
    </source>
</reference>
<dbReference type="EMBL" id="MLAK01001259">
    <property type="protein sequence ID" value="OHS95211.1"/>
    <property type="molecule type" value="Genomic_DNA"/>
</dbReference>
<evidence type="ECO:0000313" key="2">
    <source>
        <dbReference type="EMBL" id="OHS95211.1"/>
    </source>
</evidence>
<dbReference type="GeneID" id="94825225"/>
<evidence type="ECO:0000313" key="3">
    <source>
        <dbReference type="Proteomes" id="UP000179807"/>
    </source>
</evidence>
<name>A0A1J4JC30_9EUKA</name>
<feature type="compositionally biased region" description="Polar residues" evidence="1">
    <location>
        <begin position="43"/>
        <end position="65"/>
    </location>
</feature>
<dbReference type="RefSeq" id="XP_068348348.1">
    <property type="nucleotide sequence ID" value="XM_068490521.1"/>
</dbReference>
<proteinExistence type="predicted"/>
<protein>
    <submittedName>
        <fullName evidence="2">Uncharacterized protein</fullName>
    </submittedName>
</protein>
<keyword evidence="3" id="KW-1185">Reference proteome</keyword>
<dbReference type="VEuPathDB" id="TrichDB:TRFO_02155"/>
<gene>
    <name evidence="2" type="ORF">TRFO_02155</name>
</gene>
<dbReference type="AlphaFoldDB" id="A0A1J4JC30"/>
<comment type="caution">
    <text evidence="2">The sequence shown here is derived from an EMBL/GenBank/DDBJ whole genome shotgun (WGS) entry which is preliminary data.</text>
</comment>
<feature type="region of interest" description="Disordered" evidence="1">
    <location>
        <begin position="29"/>
        <end position="65"/>
    </location>
</feature>
<sequence>MNRRRRQSKLIKFYDLSCPAGPTVPHMFHVPDYTKRRNRKKQSMTSDSPQQSIESTDNELSNESVITPCSPQPFLGISPVFDQNQDSLIFKANQLLMSANALTPNPIFQSAPANPCQPTNVPEPSPDPDCLGEGFQEKGLSPLDSQNCFTQGFFLESDSDDFFCSTFPDFDISLWGTTF</sequence>